<dbReference type="PANTHER" id="PTHR14817">
    <property type="entry name" value="COILED-COIL DOMAIN-CONTAINING PROTEIN 15"/>
    <property type="match status" value="1"/>
</dbReference>
<gene>
    <name evidence="1" type="ORF">OFUS_LOCUS20494</name>
</gene>
<name>A0A8J1XU67_OWEFU</name>
<dbReference type="GO" id="GO:0005813">
    <property type="term" value="C:centrosome"/>
    <property type="evidence" value="ECO:0007669"/>
    <property type="project" value="TreeGrafter"/>
</dbReference>
<sequence length="472" mass="55396">MKRKDKFYPLNMTQRTAEVKAVGAWVQPEVENSYSNHQAILSAQIEEVRLQQRQLEKELKLRRFQADVRHRVKQMAQLNKKKQLEKSYQAAEMERHIVQQSSHAAEKSTPRKNRCNMRSEDFSIGSDSPFTKEFLKVKREKEVKAFSDQINKVHKSSRQARRNLSSRQVVNERFVADDLPGGMWRESATREHPAVRNTTEGHVIDLENTNSYLLNEEMPPGDAPYPLTEQPPQGEDIESWERRLKEMRNSLPKIVRFDLDVSDRDSRAKSIERRSVPVMGGTDIERALAVRNMPYINPGLDNEDERKQREKQRAMFRRLFMDIEREQVKENLRRTQHRKKIALLKKDKEAARKAQETRIQQKMEPRNPVTGETLLEEYTREREAEISQQQSELEESRRIKKQLETERYVQALKTNLKEKMERRNLTLPALCCCGQDIWDTDPNTCANNCVFYRNPKAYAKALQSLLSSCDLV</sequence>
<dbReference type="EMBL" id="CAIIXF020000010">
    <property type="protein sequence ID" value="CAH1796040.1"/>
    <property type="molecule type" value="Genomic_DNA"/>
</dbReference>
<organism evidence="1 2">
    <name type="scientific">Owenia fusiformis</name>
    <name type="common">Polychaete worm</name>
    <dbReference type="NCBI Taxonomy" id="6347"/>
    <lineage>
        <taxon>Eukaryota</taxon>
        <taxon>Metazoa</taxon>
        <taxon>Spiralia</taxon>
        <taxon>Lophotrochozoa</taxon>
        <taxon>Annelida</taxon>
        <taxon>Polychaeta</taxon>
        <taxon>Sedentaria</taxon>
        <taxon>Canalipalpata</taxon>
        <taxon>Sabellida</taxon>
        <taxon>Oweniida</taxon>
        <taxon>Oweniidae</taxon>
        <taxon>Owenia</taxon>
    </lineage>
</organism>
<proteinExistence type="predicted"/>
<comment type="caution">
    <text evidence="1">The sequence shown here is derived from an EMBL/GenBank/DDBJ whole genome shotgun (WGS) entry which is preliminary data.</text>
</comment>
<dbReference type="Proteomes" id="UP000749559">
    <property type="component" value="Unassembled WGS sequence"/>
</dbReference>
<dbReference type="InterPro" id="IPR037693">
    <property type="entry name" value="CCDC15"/>
</dbReference>
<protein>
    <submittedName>
        <fullName evidence="1">Uncharacterized protein</fullName>
    </submittedName>
</protein>
<keyword evidence="2" id="KW-1185">Reference proteome</keyword>
<accession>A0A8J1XU67</accession>
<reference evidence="1" key="1">
    <citation type="submission" date="2022-03" db="EMBL/GenBank/DDBJ databases">
        <authorList>
            <person name="Martin C."/>
        </authorList>
    </citation>
    <scope>NUCLEOTIDE SEQUENCE</scope>
</reference>
<dbReference type="PANTHER" id="PTHR14817:SF2">
    <property type="entry name" value="COILED-COIL DOMAIN-CONTAINING PROTEIN 15"/>
    <property type="match status" value="1"/>
</dbReference>
<dbReference type="AlphaFoldDB" id="A0A8J1XU67"/>
<dbReference type="OrthoDB" id="10007210at2759"/>
<evidence type="ECO:0000313" key="2">
    <source>
        <dbReference type="Proteomes" id="UP000749559"/>
    </source>
</evidence>
<evidence type="ECO:0000313" key="1">
    <source>
        <dbReference type="EMBL" id="CAH1796040.1"/>
    </source>
</evidence>